<dbReference type="InterPro" id="IPR038683">
    <property type="entry name" value="IL17RA/B_FnIII-like_1_sf"/>
</dbReference>
<dbReference type="PANTHER" id="PTHR15583">
    <property type="entry name" value="INTERLEUKIN-17 RECEPTOR"/>
    <property type="match status" value="1"/>
</dbReference>
<evidence type="ECO:0000259" key="10">
    <source>
        <dbReference type="PROSITE" id="PS51534"/>
    </source>
</evidence>
<dbReference type="InterPro" id="IPR032356">
    <property type="entry name" value="IL17R_A/B_N"/>
</dbReference>
<keyword evidence="4 9" id="KW-0732">Signal</keyword>
<dbReference type="PROSITE" id="PS51534">
    <property type="entry name" value="SEFIR"/>
    <property type="match status" value="1"/>
</dbReference>
<keyword evidence="2" id="KW-1003">Cell membrane</keyword>
<keyword evidence="8" id="KW-0325">Glycoprotein</keyword>
<dbReference type="FunFam" id="3.40.50.11530:FF:000002">
    <property type="entry name" value="Interleukin 17 receptor A"/>
    <property type="match status" value="1"/>
</dbReference>
<evidence type="ECO:0000256" key="1">
    <source>
        <dbReference type="ARBA" id="ARBA00004251"/>
    </source>
</evidence>
<protein>
    <submittedName>
        <fullName evidence="11">Interleukin 17 receptor A1</fullName>
    </submittedName>
</protein>
<dbReference type="Pfam" id="PF16578">
    <property type="entry name" value="IL17R_fnIII_D2"/>
    <property type="match status" value="1"/>
</dbReference>
<dbReference type="Gene3D" id="2.60.40.2160">
    <property type="entry name" value="Interleukin-17 receptor A/B, fibronectin-III-like domain 1"/>
    <property type="match status" value="1"/>
</dbReference>
<name>A0A286LNP3_EPICO</name>
<dbReference type="Gene3D" id="2.60.40.2150">
    <property type="entry name" value="Interleukin-17 receptor A/B, fibronectin-III-like domain 2"/>
    <property type="match status" value="1"/>
</dbReference>
<comment type="subcellular location">
    <subcellularLocation>
        <location evidence="1">Cell membrane</location>
        <topology evidence="1">Single-pass type I membrane protein</topology>
    </subcellularLocation>
</comment>
<dbReference type="InterPro" id="IPR043046">
    <property type="entry name" value="IL17RA/B_FnIII-like_2_sf"/>
</dbReference>
<dbReference type="Gene3D" id="3.40.50.11530">
    <property type="match status" value="1"/>
</dbReference>
<keyword evidence="7 11" id="KW-0675">Receptor</keyword>
<dbReference type="GO" id="GO:0005886">
    <property type="term" value="C:plasma membrane"/>
    <property type="evidence" value="ECO:0007669"/>
    <property type="project" value="UniProtKB-SubCell"/>
</dbReference>
<evidence type="ECO:0000313" key="11">
    <source>
        <dbReference type="EMBL" id="ASU91961.1"/>
    </source>
</evidence>
<dbReference type="PANTHER" id="PTHR15583:SF22">
    <property type="entry name" value="INTERLEUKIN-17 RECEPTOR A-LIKE"/>
    <property type="match status" value="1"/>
</dbReference>
<dbReference type="Pfam" id="PF16556">
    <property type="entry name" value="IL17R_fnIII_D1"/>
    <property type="match status" value="1"/>
</dbReference>
<evidence type="ECO:0000256" key="6">
    <source>
        <dbReference type="ARBA" id="ARBA00023136"/>
    </source>
</evidence>
<dbReference type="InterPro" id="IPR013568">
    <property type="entry name" value="SEFIR_dom"/>
</dbReference>
<dbReference type="GO" id="GO:0030368">
    <property type="term" value="F:interleukin-17 receptor activity"/>
    <property type="evidence" value="ECO:0007669"/>
    <property type="project" value="InterPro"/>
</dbReference>
<proteinExistence type="evidence at transcript level"/>
<dbReference type="AlphaFoldDB" id="A0A286LNP3"/>
<dbReference type="EMBL" id="MF196893">
    <property type="protein sequence ID" value="ASU91961.1"/>
    <property type="molecule type" value="mRNA"/>
</dbReference>
<evidence type="ECO:0000256" key="7">
    <source>
        <dbReference type="ARBA" id="ARBA00023170"/>
    </source>
</evidence>
<evidence type="ECO:0000256" key="4">
    <source>
        <dbReference type="ARBA" id="ARBA00022729"/>
    </source>
</evidence>
<feature type="domain" description="SEFIR" evidence="10">
    <location>
        <begin position="340"/>
        <end position="496"/>
    </location>
</feature>
<organism evidence="11">
    <name type="scientific">Epinephelus coioides</name>
    <name type="common">Orange-spotted grouper</name>
    <name type="synonym">Epinephelus nebulosus</name>
    <dbReference type="NCBI Taxonomy" id="94232"/>
    <lineage>
        <taxon>Eukaryota</taxon>
        <taxon>Metazoa</taxon>
        <taxon>Chordata</taxon>
        <taxon>Craniata</taxon>
        <taxon>Vertebrata</taxon>
        <taxon>Euteleostomi</taxon>
        <taxon>Actinopterygii</taxon>
        <taxon>Neopterygii</taxon>
        <taxon>Teleostei</taxon>
        <taxon>Neoteleostei</taxon>
        <taxon>Acanthomorphata</taxon>
        <taxon>Eupercaria</taxon>
        <taxon>Perciformes</taxon>
        <taxon>Serranoidei</taxon>
        <taxon>Serranidae</taxon>
        <taxon>Epinephelinae</taxon>
        <taxon>Epinephelini</taxon>
        <taxon>Epinephelus</taxon>
    </lineage>
</organism>
<evidence type="ECO:0000256" key="9">
    <source>
        <dbReference type="SAM" id="SignalP"/>
    </source>
</evidence>
<feature type="chain" id="PRO_5013080871" evidence="9">
    <location>
        <begin position="21"/>
        <end position="630"/>
    </location>
</feature>
<feature type="signal peptide" evidence="9">
    <location>
        <begin position="1"/>
        <end position="20"/>
    </location>
</feature>
<keyword evidence="6" id="KW-0472">Membrane</keyword>
<dbReference type="InterPro" id="IPR039465">
    <property type="entry name" value="IL-17_rcpt-like"/>
</dbReference>
<keyword evidence="5" id="KW-1133">Transmembrane helix</keyword>
<keyword evidence="3" id="KW-0812">Transmembrane</keyword>
<evidence type="ECO:0000256" key="3">
    <source>
        <dbReference type="ARBA" id="ARBA00022692"/>
    </source>
</evidence>
<sequence length="630" mass="71985">MIHVPLFCFCLTAGLSVSSSLRTLDKRLDCNQLGLDNCKINNCSDKRPVALRQHAPVDPEWGPEHVGVWMDEHGPVPVLSVTWKIKPDGSVKALRGSEINIRDESTYQCMCVQFSYKLNSNQQQNPKHEQWTFSLNGVIVEPEHTYMVSVINLPKPDVGDYVIRKQITIPGCGDRRIQNAVICLENGSVWDHHLTTDVSLKERKTFSIFVGFEAAEYSERYRISLQSHGFHSSKNVSKGNTALLNVTFEFGSWQISQCKMLLTIQPFFIRCKNDCRRLEESIDLCPYYQPRTWAIKATVELLIIGVFLGYLLWRAFHKDPVNTTSSAAKQQPQGFQVQERRRVLIIYSLDHPLYKNIILKLCAFLSNKCGTEVVLDLLDSTRLGVLGSIQWLDWHREQMESSSDKILILCSRGVQAKWRAMCGDKQVFLREDARSPVGDMLSLALSLVVPHFIRSTSFEKYIVAYFDDVCSEEDVPSPFNIIVRYKLMKQFEELFFRILDTEKHEPGRVNHIKGFSEGEYCHCPSGRALWEAIEAFQAYQLEHPQWFEDELLESSELKAEENSAEICDNTKTTTNLTVYRGPASTIVTSHVTTQENDYTADRTGQNVAEEFQMCTTAEVTPFNAENMQQV</sequence>
<evidence type="ECO:0000256" key="2">
    <source>
        <dbReference type="ARBA" id="ARBA00022475"/>
    </source>
</evidence>
<dbReference type="Pfam" id="PF08357">
    <property type="entry name" value="SEFIR"/>
    <property type="match status" value="1"/>
</dbReference>
<evidence type="ECO:0000256" key="8">
    <source>
        <dbReference type="ARBA" id="ARBA00023180"/>
    </source>
</evidence>
<accession>A0A286LNP3</accession>
<reference evidence="11" key="1">
    <citation type="journal article" date="2017" name="Fish Shellfish Immunol.">
        <title>Characterization and expression analysis of six interleukin-17 receptor genes in grouper (Epinephelus coioides) after Cryptocaryon irritans infection.</title>
        <authorList>
            <person name="Jiang B."/>
            <person name="Li Y.W."/>
            <person name="Hu Y.Z."/>
            <person name="Luo H.L."/>
            <person name="Li A.X."/>
        </authorList>
    </citation>
    <scope>NUCLEOTIDE SEQUENCE</scope>
</reference>
<evidence type="ECO:0000256" key="5">
    <source>
        <dbReference type="ARBA" id="ARBA00022989"/>
    </source>
</evidence>